<comment type="caution">
    <text evidence="5">The sequence shown here is derived from an EMBL/GenBank/DDBJ whole genome shotgun (WGS) entry which is preliminary data.</text>
</comment>
<keyword evidence="3 4" id="KW-0653">Protein transport</keyword>
<name>A0A8H4MP07_ASPFM</name>
<dbReference type="Gene3D" id="1.25.40.10">
    <property type="entry name" value="Tetratricopeptide repeat domain"/>
    <property type="match status" value="1"/>
</dbReference>
<dbReference type="PANTHER" id="PTHR13768">
    <property type="entry name" value="SOLUBLE NSF ATTACHMENT PROTEIN SNAP"/>
    <property type="match status" value="1"/>
</dbReference>
<dbReference type="GO" id="GO:0005774">
    <property type="term" value="C:vacuolar membrane"/>
    <property type="evidence" value="ECO:0007669"/>
    <property type="project" value="TreeGrafter"/>
</dbReference>
<protein>
    <recommendedName>
        <fullName evidence="7">Vesicular-fusion protein sec17</fullName>
    </recommendedName>
</protein>
<dbReference type="SUPFAM" id="SSF48452">
    <property type="entry name" value="TPR-like"/>
    <property type="match status" value="1"/>
</dbReference>
<dbReference type="GO" id="GO:0006886">
    <property type="term" value="P:intracellular protein transport"/>
    <property type="evidence" value="ECO:0007669"/>
    <property type="project" value="UniProtKB-UniRule"/>
</dbReference>
<dbReference type="GO" id="GO:0035494">
    <property type="term" value="P:SNARE complex disassembly"/>
    <property type="evidence" value="ECO:0007669"/>
    <property type="project" value="EnsemblFungi"/>
</dbReference>
<evidence type="ECO:0000256" key="3">
    <source>
        <dbReference type="ARBA" id="ARBA00022927"/>
    </source>
</evidence>
<dbReference type="GO" id="GO:0042144">
    <property type="term" value="P:vacuole fusion, non-autophagic"/>
    <property type="evidence" value="ECO:0007669"/>
    <property type="project" value="EnsemblFungi"/>
</dbReference>
<sequence>MAQDPRVLLQKADKALQGASSGLSFFGGRTEKYENAADLYTQAANAFRVQKLNKEAGLAFEKAAAIQKQNLNEPDDAANTLQEAFKVYRKSDPEDAARVLSAAIQHYVLKGNLRRAATQQQHLAEVYEVELGDMKKALEAYEKAAEWFDGDNAEALANKHYLKVADLAALEGDYYKAIENYERIGRSSITNNLMKWSVKDYFLKAGICHLASKVCLDSTAPAFVLLLTVLQDIVAANRALESYRDTDHTFASTREHQLLVDLVQAIEAGDQEAFSDKLFQYDQLSKLDKWKTTLLLRIKSNIEEAEEDFS</sequence>
<dbReference type="GO" id="GO:0001671">
    <property type="term" value="F:ATPase activator activity"/>
    <property type="evidence" value="ECO:0007669"/>
    <property type="project" value="EnsemblFungi"/>
</dbReference>
<dbReference type="CDD" id="cd15832">
    <property type="entry name" value="SNAP"/>
    <property type="match status" value="1"/>
</dbReference>
<dbReference type="GO" id="GO:0006914">
    <property type="term" value="P:autophagy"/>
    <property type="evidence" value="ECO:0007669"/>
    <property type="project" value="EnsemblFungi"/>
</dbReference>
<keyword evidence="4" id="KW-0931">ER-Golgi transport</keyword>
<dbReference type="PANTHER" id="PTHR13768:SF8">
    <property type="entry name" value="ALPHA-SOLUBLE NSF ATTACHMENT PROTEIN"/>
    <property type="match status" value="1"/>
</dbReference>
<proteinExistence type="inferred from homology"/>
<evidence type="ECO:0000313" key="6">
    <source>
        <dbReference type="Proteomes" id="UP000813423"/>
    </source>
</evidence>
<evidence type="ECO:0008006" key="7">
    <source>
        <dbReference type="Google" id="ProtNLM"/>
    </source>
</evidence>
<dbReference type="GO" id="GO:0048280">
    <property type="term" value="P:vesicle fusion with Golgi apparatus"/>
    <property type="evidence" value="ECO:0007669"/>
    <property type="project" value="EnsemblFungi"/>
</dbReference>
<dbReference type="GO" id="GO:0031201">
    <property type="term" value="C:SNARE complex"/>
    <property type="evidence" value="ECO:0007669"/>
    <property type="project" value="EnsemblFungi"/>
</dbReference>
<gene>
    <name evidence="5" type="ORF">KXV57_005695</name>
</gene>
<comment type="similarity">
    <text evidence="1 4">Belongs to the SNAP family.</text>
</comment>
<dbReference type="InterPro" id="IPR011990">
    <property type="entry name" value="TPR-like_helical_dom_sf"/>
</dbReference>
<accession>A0A8H4MP07</accession>
<comment type="function">
    <text evidence="4">Required for vesicular transport between the endoplasmic reticulum and the Golgi apparatus.</text>
</comment>
<dbReference type="InterPro" id="IPR000744">
    <property type="entry name" value="NSF_attach"/>
</dbReference>
<dbReference type="AlphaFoldDB" id="A0A8H4MP07"/>
<evidence type="ECO:0000256" key="2">
    <source>
        <dbReference type="ARBA" id="ARBA00022448"/>
    </source>
</evidence>
<keyword evidence="4" id="KW-0472">Membrane</keyword>
<evidence type="ECO:0000256" key="4">
    <source>
        <dbReference type="RuleBase" id="RU367013"/>
    </source>
</evidence>
<organism evidence="5 6">
    <name type="scientific">Aspergillus fumigatus</name>
    <name type="common">Neosartorya fumigata</name>
    <dbReference type="NCBI Taxonomy" id="746128"/>
    <lineage>
        <taxon>Eukaryota</taxon>
        <taxon>Fungi</taxon>
        <taxon>Dikarya</taxon>
        <taxon>Ascomycota</taxon>
        <taxon>Pezizomycotina</taxon>
        <taxon>Eurotiomycetes</taxon>
        <taxon>Eurotiomycetidae</taxon>
        <taxon>Eurotiales</taxon>
        <taxon>Aspergillaceae</taxon>
        <taxon>Aspergillus</taxon>
        <taxon>Aspergillus subgen. Fumigati</taxon>
    </lineage>
</organism>
<evidence type="ECO:0000256" key="1">
    <source>
        <dbReference type="ARBA" id="ARBA00010050"/>
    </source>
</evidence>
<keyword evidence="2 4" id="KW-0813">Transport</keyword>
<dbReference type="GO" id="GO:0005829">
    <property type="term" value="C:cytosol"/>
    <property type="evidence" value="ECO:0007669"/>
    <property type="project" value="EnsemblFungi"/>
</dbReference>
<evidence type="ECO:0000313" key="5">
    <source>
        <dbReference type="EMBL" id="KAH1910925.1"/>
    </source>
</evidence>
<reference evidence="5" key="1">
    <citation type="submission" date="2021-08" db="EMBL/GenBank/DDBJ databases">
        <title>Global Aspergillus fumigatus from environmental and clinical sources.</title>
        <authorList>
            <person name="Barber A."/>
            <person name="Sae-Ong T."/>
        </authorList>
    </citation>
    <scope>NUCLEOTIDE SEQUENCE</scope>
    <source>
        <strain evidence="5">NRZ-2016-071</strain>
    </source>
</reference>
<dbReference type="EMBL" id="JAIBSC010000004">
    <property type="protein sequence ID" value="KAH1910925.1"/>
    <property type="molecule type" value="Genomic_DNA"/>
</dbReference>
<dbReference type="PRINTS" id="PR00448">
    <property type="entry name" value="NSFATTACHMNT"/>
</dbReference>
<dbReference type="Pfam" id="PF14938">
    <property type="entry name" value="SNAP"/>
    <property type="match status" value="2"/>
</dbReference>
<dbReference type="GO" id="GO:0019905">
    <property type="term" value="F:syntaxin binding"/>
    <property type="evidence" value="ECO:0007669"/>
    <property type="project" value="TreeGrafter"/>
</dbReference>
<comment type="subcellular location">
    <subcellularLocation>
        <location evidence="4">Membrane</location>
        <topology evidence="4">Peripheral membrane protein</topology>
    </subcellularLocation>
</comment>
<dbReference type="GO" id="GO:0005483">
    <property type="term" value="F:soluble NSF attachment protein activity"/>
    <property type="evidence" value="ECO:0007669"/>
    <property type="project" value="EnsemblFungi"/>
</dbReference>
<dbReference type="Proteomes" id="UP000813423">
    <property type="component" value="Unassembled WGS sequence"/>
</dbReference>